<gene>
    <name evidence="1" type="ORF">B7P33_03215</name>
</gene>
<reference evidence="1 2" key="1">
    <citation type="submission" date="2017-04" db="EMBL/GenBank/DDBJ databases">
        <title>A new member of the family Flavobacteriaceae isolated from ascidians.</title>
        <authorList>
            <person name="Chen L."/>
        </authorList>
    </citation>
    <scope>NUCLEOTIDE SEQUENCE [LARGE SCALE GENOMIC DNA]</scope>
    <source>
        <strain evidence="1 2">HQA918</strain>
    </source>
</reference>
<evidence type="ECO:0008006" key="3">
    <source>
        <dbReference type="Google" id="ProtNLM"/>
    </source>
</evidence>
<dbReference type="Proteomes" id="UP000219559">
    <property type="component" value="Unassembled WGS sequence"/>
</dbReference>
<protein>
    <recommendedName>
        <fullName evidence="3">Outer membrane lipoprotein-sorting protein</fullName>
    </recommendedName>
</protein>
<dbReference type="RefSeq" id="WP_097441843.1">
    <property type="nucleotide sequence ID" value="NZ_NBWU01000001.1"/>
</dbReference>
<name>A0A2A4GD24_9FLAO</name>
<proteinExistence type="predicted"/>
<accession>A0A2A4GD24</accession>
<evidence type="ECO:0000313" key="2">
    <source>
        <dbReference type="Proteomes" id="UP000219559"/>
    </source>
</evidence>
<dbReference type="AlphaFoldDB" id="A0A2A4GD24"/>
<comment type="caution">
    <text evidence="1">The sequence shown here is derived from an EMBL/GenBank/DDBJ whole genome shotgun (WGS) entry which is preliminary data.</text>
</comment>
<evidence type="ECO:0000313" key="1">
    <source>
        <dbReference type="EMBL" id="PCE66321.1"/>
    </source>
</evidence>
<dbReference type="EMBL" id="NBWU01000001">
    <property type="protein sequence ID" value="PCE66321.1"/>
    <property type="molecule type" value="Genomic_DNA"/>
</dbReference>
<dbReference type="OrthoDB" id="1441026at2"/>
<keyword evidence="2" id="KW-1185">Reference proteome</keyword>
<sequence length="282" mass="33655">MRNLKCRDKISTKNQARLSFLGQSQVLLLLLFWGPMVIGQTAPEILQKTIASIDTIETLHYKQKMFRSNPQNLNDTIRRHREMYFKRLATDSIVGVKGHWYMYVHDTIHVIYEDIYDGQRLLRVNHKDKMVRIFDLQKYPAFRQKHFWSHNTWYGMQFEFKYMLRHQELYTIKRRPDTTVNGRECYVVSVVLQDKMGMPGFALQLQDQAGRVSENRYFIDKEGLYPIRVQGQFYSKGSLEQIVFIDQTYVDIHLNPILDENTRFNTETTDLYGYEAIEMRPE</sequence>
<organism evidence="1 2">
    <name type="scientific">Sediminicola luteus</name>
    <dbReference type="NCBI Taxonomy" id="319238"/>
    <lineage>
        <taxon>Bacteria</taxon>
        <taxon>Pseudomonadati</taxon>
        <taxon>Bacteroidota</taxon>
        <taxon>Flavobacteriia</taxon>
        <taxon>Flavobacteriales</taxon>
        <taxon>Flavobacteriaceae</taxon>
        <taxon>Sediminicola</taxon>
    </lineage>
</organism>